<evidence type="ECO:0000313" key="1">
    <source>
        <dbReference type="EMBL" id="KAJ3554289.1"/>
    </source>
</evidence>
<name>A0ACC1T6G4_9APHY</name>
<gene>
    <name evidence="1" type="ORF">NM688_g3192</name>
</gene>
<evidence type="ECO:0000313" key="2">
    <source>
        <dbReference type="Proteomes" id="UP001148662"/>
    </source>
</evidence>
<sequence length="304" mass="34098">MSTQNSTEAIAQFIAENETQAAFNYVIFSLSALVAYEYAITFEREVELVWKPKWNGATLLFLLNRYLLFPYAILQWAMIMNASSSCHFYPLEQIIHSLASITSRRSMTNTKKLDILPWLRVTKTRSFHQEECSTVRRHALLAYCRNSPAFAVALGTRILLVIADVFVLAITWYKTRASLSPHLPLSTLLLRDGTLHFIAFLIMNIADVILLHYPELQEASFGSLFFTTLTGILLSRFLLNLRELRQPPEHSWTVPFAVSTAIGTFGVASHLTGNISELPDYCAVADASATEAGMAEIRSLASNP</sequence>
<organism evidence="1 2">
    <name type="scientific">Phlebia brevispora</name>
    <dbReference type="NCBI Taxonomy" id="194682"/>
    <lineage>
        <taxon>Eukaryota</taxon>
        <taxon>Fungi</taxon>
        <taxon>Dikarya</taxon>
        <taxon>Basidiomycota</taxon>
        <taxon>Agaricomycotina</taxon>
        <taxon>Agaricomycetes</taxon>
        <taxon>Polyporales</taxon>
        <taxon>Meruliaceae</taxon>
        <taxon>Phlebia</taxon>
    </lineage>
</organism>
<dbReference type="EMBL" id="JANHOG010000445">
    <property type="protein sequence ID" value="KAJ3554289.1"/>
    <property type="molecule type" value="Genomic_DNA"/>
</dbReference>
<dbReference type="Proteomes" id="UP001148662">
    <property type="component" value="Unassembled WGS sequence"/>
</dbReference>
<comment type="caution">
    <text evidence="1">The sequence shown here is derived from an EMBL/GenBank/DDBJ whole genome shotgun (WGS) entry which is preliminary data.</text>
</comment>
<keyword evidence="2" id="KW-1185">Reference proteome</keyword>
<accession>A0ACC1T6G4</accession>
<protein>
    <submittedName>
        <fullName evidence="1">Uncharacterized protein</fullName>
    </submittedName>
</protein>
<reference evidence="1" key="1">
    <citation type="submission" date="2022-07" db="EMBL/GenBank/DDBJ databases">
        <title>Genome Sequence of Phlebia brevispora.</title>
        <authorList>
            <person name="Buettner E."/>
        </authorList>
    </citation>
    <scope>NUCLEOTIDE SEQUENCE</scope>
    <source>
        <strain evidence="1">MPL23</strain>
    </source>
</reference>
<proteinExistence type="predicted"/>